<sequence>MDKELVANAPVDQAFEQTQKTGKRISLSQTASRSHPLYFVVSVRARSVFPSQLDDRSAKKGKNQKFIGEHGTNLAMEADGEEMDEINVSTGAPVRKESEGNGSAIPIANDKASYVHVVIGNKGSSGEPIRVPGFIDKDMVIM</sequence>
<dbReference type="Proteomes" id="UP001472677">
    <property type="component" value="Unassembled WGS sequence"/>
</dbReference>
<protein>
    <submittedName>
        <fullName evidence="1">Uncharacterized protein</fullName>
    </submittedName>
</protein>
<reference evidence="1 2" key="1">
    <citation type="journal article" date="2024" name="G3 (Bethesda)">
        <title>Genome assembly of Hibiscus sabdariffa L. provides insights into metabolisms of medicinal natural products.</title>
        <authorList>
            <person name="Kim T."/>
        </authorList>
    </citation>
    <scope>NUCLEOTIDE SEQUENCE [LARGE SCALE GENOMIC DNA]</scope>
    <source>
        <strain evidence="1">TK-2024</strain>
        <tissue evidence="1">Old leaves</tissue>
    </source>
</reference>
<comment type="caution">
    <text evidence="1">The sequence shown here is derived from an EMBL/GenBank/DDBJ whole genome shotgun (WGS) entry which is preliminary data.</text>
</comment>
<dbReference type="EMBL" id="JBBPBM010000003">
    <property type="protein sequence ID" value="KAK8592988.1"/>
    <property type="molecule type" value="Genomic_DNA"/>
</dbReference>
<keyword evidence="2" id="KW-1185">Reference proteome</keyword>
<accession>A0ABR2G275</accession>
<evidence type="ECO:0000313" key="1">
    <source>
        <dbReference type="EMBL" id="KAK8592988.1"/>
    </source>
</evidence>
<proteinExistence type="predicted"/>
<name>A0ABR2G275_9ROSI</name>
<evidence type="ECO:0000313" key="2">
    <source>
        <dbReference type="Proteomes" id="UP001472677"/>
    </source>
</evidence>
<organism evidence="1 2">
    <name type="scientific">Hibiscus sabdariffa</name>
    <name type="common">roselle</name>
    <dbReference type="NCBI Taxonomy" id="183260"/>
    <lineage>
        <taxon>Eukaryota</taxon>
        <taxon>Viridiplantae</taxon>
        <taxon>Streptophyta</taxon>
        <taxon>Embryophyta</taxon>
        <taxon>Tracheophyta</taxon>
        <taxon>Spermatophyta</taxon>
        <taxon>Magnoliopsida</taxon>
        <taxon>eudicotyledons</taxon>
        <taxon>Gunneridae</taxon>
        <taxon>Pentapetalae</taxon>
        <taxon>rosids</taxon>
        <taxon>malvids</taxon>
        <taxon>Malvales</taxon>
        <taxon>Malvaceae</taxon>
        <taxon>Malvoideae</taxon>
        <taxon>Hibiscus</taxon>
    </lineage>
</organism>
<gene>
    <name evidence="1" type="ORF">V6N12_045079</name>
</gene>